<evidence type="ECO:0000256" key="10">
    <source>
        <dbReference type="SAM" id="SignalP"/>
    </source>
</evidence>
<comment type="similarity">
    <text evidence="2">Belongs to the palmitoyl-protein thioesterase family.</text>
</comment>
<keyword evidence="6" id="KW-0458">Lysosome</keyword>
<dbReference type="GO" id="GO:0016790">
    <property type="term" value="F:thiolester hydrolase activity"/>
    <property type="evidence" value="ECO:0007669"/>
    <property type="project" value="TreeGrafter"/>
</dbReference>
<evidence type="ECO:0000256" key="6">
    <source>
        <dbReference type="ARBA" id="ARBA00023228"/>
    </source>
</evidence>
<organism evidence="11 12">
    <name type="scientific">Plakobranchus ocellatus</name>
    <dbReference type="NCBI Taxonomy" id="259542"/>
    <lineage>
        <taxon>Eukaryota</taxon>
        <taxon>Metazoa</taxon>
        <taxon>Spiralia</taxon>
        <taxon>Lophotrochozoa</taxon>
        <taxon>Mollusca</taxon>
        <taxon>Gastropoda</taxon>
        <taxon>Heterobranchia</taxon>
        <taxon>Euthyneura</taxon>
        <taxon>Panpulmonata</taxon>
        <taxon>Sacoglossa</taxon>
        <taxon>Placobranchoidea</taxon>
        <taxon>Plakobranchidae</taxon>
        <taxon>Plakobranchus</taxon>
    </lineage>
</organism>
<protein>
    <recommendedName>
        <fullName evidence="7">palmitoyl-CoA hydrolase</fullName>
        <ecNumber evidence="7">3.1.2.2</ecNumber>
    </recommendedName>
</protein>
<dbReference type="Pfam" id="PF02089">
    <property type="entry name" value="Palm_thioest"/>
    <property type="match status" value="1"/>
</dbReference>
<evidence type="ECO:0000256" key="5">
    <source>
        <dbReference type="ARBA" id="ARBA00023180"/>
    </source>
</evidence>
<dbReference type="PANTHER" id="PTHR11247:SF27">
    <property type="entry name" value="LYSOSOMAL THIOESTERASE PPT2"/>
    <property type="match status" value="1"/>
</dbReference>
<comment type="caution">
    <text evidence="11">The sequence shown here is derived from an EMBL/GenBank/DDBJ whole genome shotgun (WGS) entry which is preliminary data.</text>
</comment>
<sequence>MAKRLPVSLGLLLFLSFCGSPLQAYKDVVFLHGLLAGAWEFDYFTDLIHKHHPGTKVYAVDMYSELSSIIGLWQQEIKSVHQRSEAIFKKLKSGIISRGILASVKHNVETFISLSAPLAGQFGDTDYLRFFFPLFIKDNIYRFFYTEEGQDTSVGNYWLDPHHQELYRNYSVYLGFLNNETVFINPQSEEYRQNFLRLKNLVLVGGPDDGVITPWQSSHFGAFDEKEVVQPMRKQKWYLNDAFGLKTLDQAGAIHMYTEPNVTHHFWHVKEKIFNKYILPWL</sequence>
<comment type="catalytic activity">
    <reaction evidence="8">
        <text>S-hexadecanoyl-N-acetylcysteamine + H2O = N-acetylcysteamine + hexadecanoate + H(+)</text>
        <dbReference type="Rhea" id="RHEA:84099"/>
        <dbReference type="ChEBI" id="CHEBI:7896"/>
        <dbReference type="ChEBI" id="CHEBI:15377"/>
        <dbReference type="ChEBI" id="CHEBI:15378"/>
        <dbReference type="ChEBI" id="CHEBI:74410"/>
        <dbReference type="ChEBI" id="CHEBI:233601"/>
    </reaction>
</comment>
<dbReference type="Gene3D" id="3.40.50.1820">
    <property type="entry name" value="alpha/beta hydrolase"/>
    <property type="match status" value="1"/>
</dbReference>
<keyword evidence="3 10" id="KW-0732">Signal</keyword>
<feature type="signal peptide" evidence="10">
    <location>
        <begin position="1"/>
        <end position="24"/>
    </location>
</feature>
<proteinExistence type="inferred from homology"/>
<dbReference type="AlphaFoldDB" id="A0AAV4DYW8"/>
<evidence type="ECO:0000256" key="4">
    <source>
        <dbReference type="ARBA" id="ARBA00022801"/>
    </source>
</evidence>
<dbReference type="EC" id="3.1.2.2" evidence="7"/>
<feature type="chain" id="PRO_5043562434" description="palmitoyl-CoA hydrolase" evidence="10">
    <location>
        <begin position="25"/>
        <end position="282"/>
    </location>
</feature>
<gene>
    <name evidence="11" type="ORF">PoB_007606300</name>
</gene>
<dbReference type="SUPFAM" id="SSF53474">
    <property type="entry name" value="alpha/beta-Hydrolases"/>
    <property type="match status" value="1"/>
</dbReference>
<keyword evidence="5" id="KW-0325">Glycoprotein</keyword>
<comment type="subcellular location">
    <subcellularLocation>
        <location evidence="1">Lysosome</location>
    </subcellularLocation>
</comment>
<dbReference type="Proteomes" id="UP000735302">
    <property type="component" value="Unassembled WGS sequence"/>
</dbReference>
<accession>A0AAV4DYW8</accession>
<keyword evidence="12" id="KW-1185">Reference proteome</keyword>
<dbReference type="GO" id="GO:0005764">
    <property type="term" value="C:lysosome"/>
    <property type="evidence" value="ECO:0007669"/>
    <property type="project" value="UniProtKB-SubCell"/>
</dbReference>
<reference evidence="11 12" key="1">
    <citation type="journal article" date="2021" name="Elife">
        <title>Chloroplast acquisition without the gene transfer in kleptoplastic sea slugs, Plakobranchus ocellatus.</title>
        <authorList>
            <person name="Maeda T."/>
            <person name="Takahashi S."/>
            <person name="Yoshida T."/>
            <person name="Shimamura S."/>
            <person name="Takaki Y."/>
            <person name="Nagai Y."/>
            <person name="Toyoda A."/>
            <person name="Suzuki Y."/>
            <person name="Arimoto A."/>
            <person name="Ishii H."/>
            <person name="Satoh N."/>
            <person name="Nishiyama T."/>
            <person name="Hasebe M."/>
            <person name="Maruyama T."/>
            <person name="Minagawa J."/>
            <person name="Obokata J."/>
            <person name="Shigenobu S."/>
        </authorList>
    </citation>
    <scope>NUCLEOTIDE SEQUENCE [LARGE SCALE GENOMIC DNA]</scope>
</reference>
<evidence type="ECO:0000256" key="2">
    <source>
        <dbReference type="ARBA" id="ARBA00010758"/>
    </source>
</evidence>
<evidence type="ECO:0000313" key="12">
    <source>
        <dbReference type="Proteomes" id="UP000735302"/>
    </source>
</evidence>
<evidence type="ECO:0000256" key="1">
    <source>
        <dbReference type="ARBA" id="ARBA00004371"/>
    </source>
</evidence>
<evidence type="ECO:0000256" key="9">
    <source>
        <dbReference type="ARBA" id="ARBA00093353"/>
    </source>
</evidence>
<comment type="function">
    <text evidence="9">Catalyzes the cleavage of thioester bonds from S-palmitoyl-CoA or S-palmitoyl-N-acetylcysteamine (unbranched structures) but does not have activity against palmitoylcysteine or palmitoylated proteins, branched structures or bulky head groups. Conversely, hydrolyzes both long and short chain fatty acyl-CoA substrate.</text>
</comment>
<dbReference type="PANTHER" id="PTHR11247">
    <property type="entry name" value="PALMITOYL-PROTEIN THIOESTERASE/DOLICHYLDIPHOSPHATASE 1"/>
    <property type="match status" value="1"/>
</dbReference>
<dbReference type="EMBL" id="BLXT01008494">
    <property type="protein sequence ID" value="GFO49558.1"/>
    <property type="molecule type" value="Genomic_DNA"/>
</dbReference>
<evidence type="ECO:0000256" key="3">
    <source>
        <dbReference type="ARBA" id="ARBA00022729"/>
    </source>
</evidence>
<dbReference type="InterPro" id="IPR029058">
    <property type="entry name" value="AB_hydrolase_fold"/>
</dbReference>
<keyword evidence="4" id="KW-0378">Hydrolase</keyword>
<name>A0AAV4DYW8_9GAST</name>
<evidence type="ECO:0000256" key="8">
    <source>
        <dbReference type="ARBA" id="ARBA00093223"/>
    </source>
</evidence>
<evidence type="ECO:0000313" key="11">
    <source>
        <dbReference type="EMBL" id="GFO49558.1"/>
    </source>
</evidence>
<evidence type="ECO:0000256" key="7">
    <source>
        <dbReference type="ARBA" id="ARBA00038848"/>
    </source>
</evidence>